<dbReference type="Pfam" id="PF23922">
    <property type="entry name" value="DUF7261"/>
    <property type="match status" value="1"/>
</dbReference>
<name>A0AA51UMX8_9EURY</name>
<reference evidence="2 3" key="1">
    <citation type="submission" date="2023-08" db="EMBL/GenBank/DDBJ databases">
        <title>Methanolobus mangrovi sp. nov. and Methanolobus sediminis sp. nov, two novel methylotrophic methanogens isolated from mangrove sediments in China.</title>
        <authorList>
            <person name="Zhou J."/>
        </authorList>
    </citation>
    <scope>NUCLEOTIDE SEQUENCE [LARGE SCALE GENOMIC DNA]</scope>
    <source>
        <strain evidence="2 3">FTZ6</strain>
    </source>
</reference>
<keyword evidence="1" id="KW-0812">Transmembrane</keyword>
<evidence type="ECO:0000313" key="3">
    <source>
        <dbReference type="Proteomes" id="UP001182908"/>
    </source>
</evidence>
<dbReference type="InterPro" id="IPR055685">
    <property type="entry name" value="DUF7261"/>
</dbReference>
<gene>
    <name evidence="2" type="ORF">RE474_05710</name>
</gene>
<evidence type="ECO:0000256" key="1">
    <source>
        <dbReference type="SAM" id="Phobius"/>
    </source>
</evidence>
<dbReference type="GeneID" id="84232193"/>
<keyword evidence="1" id="KW-0472">Membrane</keyword>
<evidence type="ECO:0000313" key="2">
    <source>
        <dbReference type="EMBL" id="WMW26207.1"/>
    </source>
</evidence>
<keyword evidence="1" id="KW-1133">Transmembrane helix</keyword>
<dbReference type="Proteomes" id="UP001182908">
    <property type="component" value="Chromosome"/>
</dbReference>
<dbReference type="EMBL" id="CP133592">
    <property type="protein sequence ID" value="WMW26207.1"/>
    <property type="molecule type" value="Genomic_DNA"/>
</dbReference>
<dbReference type="AlphaFoldDB" id="A0AA51UMX8"/>
<proteinExistence type="predicted"/>
<protein>
    <submittedName>
        <fullName evidence="2">Uncharacterized protein</fullName>
    </submittedName>
</protein>
<feature type="transmembrane region" description="Helical" evidence="1">
    <location>
        <begin position="12"/>
        <end position="34"/>
    </location>
</feature>
<keyword evidence="3" id="KW-1185">Reference proteome</keyword>
<organism evidence="2 3">
    <name type="scientific">Methanolobus sediminis</name>
    <dbReference type="NCBI Taxonomy" id="3072978"/>
    <lineage>
        <taxon>Archaea</taxon>
        <taxon>Methanobacteriati</taxon>
        <taxon>Methanobacteriota</taxon>
        <taxon>Stenosarchaea group</taxon>
        <taxon>Methanomicrobia</taxon>
        <taxon>Methanosarcinales</taxon>
        <taxon>Methanosarcinaceae</taxon>
        <taxon>Methanolobus</taxon>
    </lineage>
</organism>
<accession>A0AA51UMX8</accession>
<dbReference type="RefSeq" id="WP_309312003.1">
    <property type="nucleotide sequence ID" value="NZ_CP133592.1"/>
</dbReference>
<dbReference type="KEGG" id="mseb:RE474_05710"/>
<sequence>MKRYDDKAQLLLLAGFAVGVGIVVLTIMLNNVIYASNIASESSIDTARYDISNALEMTTQAYENAYQSASVNGSVDNVTFEQELEIFAETASKSYAISGHTFSIENSARYDPYMTQNGLASGKDDWTIVSNINTTDEFVLDIPDVSKLGNSSNSLMITATNSTGLLWSIEIYNSSGQRYFVVKDHNMSIIENGTTVFDINVTGESSYKFIDNTQGKDYSINIIGGSNTIALFTLIGNHTTGEPFTFIRHYVAEPTVTIYSSDVSITRSLPISLPGRIS</sequence>